<accession>A0A948TFZ9</accession>
<dbReference type="Pfam" id="PF00411">
    <property type="entry name" value="Ribosomal_S11"/>
    <property type="match status" value="1"/>
</dbReference>
<reference evidence="11" key="2">
    <citation type="submission" date="2021-04" db="EMBL/GenBank/DDBJ databases">
        <authorList>
            <person name="Gilroy R."/>
        </authorList>
    </citation>
    <scope>NUCLEOTIDE SEQUENCE</scope>
    <source>
        <strain evidence="11">378</strain>
    </source>
</reference>
<evidence type="ECO:0000256" key="8">
    <source>
        <dbReference type="HAMAP-Rule" id="MF_01310"/>
    </source>
</evidence>
<name>A0A948TFZ9_9GAMM</name>
<gene>
    <name evidence="8 11" type="primary">rpsK</name>
    <name evidence="11" type="ORF">H9847_04820</name>
</gene>
<dbReference type="FunFam" id="3.30.420.80:FF:000001">
    <property type="entry name" value="30S ribosomal protein S11"/>
    <property type="match status" value="1"/>
</dbReference>
<evidence type="ECO:0000256" key="1">
    <source>
        <dbReference type="ARBA" id="ARBA00006194"/>
    </source>
</evidence>
<dbReference type="GO" id="GO:0019843">
    <property type="term" value="F:rRNA binding"/>
    <property type="evidence" value="ECO:0007669"/>
    <property type="project" value="UniProtKB-UniRule"/>
</dbReference>
<evidence type="ECO:0000256" key="10">
    <source>
        <dbReference type="SAM" id="MobiDB-lite"/>
    </source>
</evidence>
<dbReference type="GO" id="GO:0006412">
    <property type="term" value="P:translation"/>
    <property type="evidence" value="ECO:0007669"/>
    <property type="project" value="UniProtKB-UniRule"/>
</dbReference>
<evidence type="ECO:0000256" key="3">
    <source>
        <dbReference type="ARBA" id="ARBA00022884"/>
    </source>
</evidence>
<evidence type="ECO:0000313" key="11">
    <source>
        <dbReference type="EMBL" id="MBU3844179.1"/>
    </source>
</evidence>
<proteinExistence type="inferred from homology"/>
<dbReference type="PANTHER" id="PTHR11759">
    <property type="entry name" value="40S RIBOSOMAL PROTEIN S14/30S RIBOSOMAL PROTEIN S11"/>
    <property type="match status" value="1"/>
</dbReference>
<keyword evidence="4 8" id="KW-0689">Ribosomal protein</keyword>
<comment type="similarity">
    <text evidence="1 8 9">Belongs to the universal ribosomal protein uS11 family.</text>
</comment>
<dbReference type="InterPro" id="IPR036967">
    <property type="entry name" value="Ribosomal_uS11_sf"/>
</dbReference>
<feature type="region of interest" description="Disordered" evidence="10">
    <location>
        <begin position="1"/>
        <end position="46"/>
    </location>
</feature>
<dbReference type="AlphaFoldDB" id="A0A948TFZ9"/>
<dbReference type="GO" id="GO:0005840">
    <property type="term" value="C:ribosome"/>
    <property type="evidence" value="ECO:0007669"/>
    <property type="project" value="UniProtKB-KW"/>
</dbReference>
<evidence type="ECO:0000256" key="6">
    <source>
        <dbReference type="ARBA" id="ARBA00035160"/>
    </source>
</evidence>
<sequence>MAEEIQQAATPATAPAAPAAPAATAQASAPAAKSAAPRRGKRGKKQIADGVAHIHASFNNTIVTISDRQGNTLSWATAGGSGFRGSRKSTPYAAQIAAERAGEMAREYGVKNLEVLVKGPGPGRESSIRALNAIGYRITNITDVTPIPHNGCRPPKKRRV</sequence>
<keyword evidence="5 8" id="KW-0687">Ribonucleoprotein</keyword>
<keyword evidence="3 8" id="KW-0694">RNA-binding</keyword>
<dbReference type="GO" id="GO:0003735">
    <property type="term" value="F:structural constituent of ribosome"/>
    <property type="evidence" value="ECO:0007669"/>
    <property type="project" value="InterPro"/>
</dbReference>
<dbReference type="InterPro" id="IPR001971">
    <property type="entry name" value="Ribosomal_uS11"/>
</dbReference>
<evidence type="ECO:0000256" key="9">
    <source>
        <dbReference type="RuleBase" id="RU003629"/>
    </source>
</evidence>
<dbReference type="InterPro" id="IPR018102">
    <property type="entry name" value="Ribosomal_uS11_CS"/>
</dbReference>
<evidence type="ECO:0000313" key="12">
    <source>
        <dbReference type="Proteomes" id="UP000733611"/>
    </source>
</evidence>
<keyword evidence="2 8" id="KW-0699">rRNA-binding</keyword>
<comment type="subunit">
    <text evidence="8">Part of the 30S ribosomal subunit. Interacts with proteins S7 and S18. Binds to IF-3.</text>
</comment>
<evidence type="ECO:0000256" key="4">
    <source>
        <dbReference type="ARBA" id="ARBA00022980"/>
    </source>
</evidence>
<dbReference type="InterPro" id="IPR019981">
    <property type="entry name" value="Ribosomal_uS11_bac-type"/>
</dbReference>
<evidence type="ECO:0000256" key="2">
    <source>
        <dbReference type="ARBA" id="ARBA00022730"/>
    </source>
</evidence>
<comment type="caution">
    <text evidence="11">The sequence shown here is derived from an EMBL/GenBank/DDBJ whole genome shotgun (WGS) entry which is preliminary data.</text>
</comment>
<dbReference type="EMBL" id="JAHLFE010000094">
    <property type="protein sequence ID" value="MBU3844179.1"/>
    <property type="molecule type" value="Genomic_DNA"/>
</dbReference>
<dbReference type="PROSITE" id="PS00054">
    <property type="entry name" value="RIBOSOMAL_S11"/>
    <property type="match status" value="1"/>
</dbReference>
<dbReference type="GO" id="GO:1990904">
    <property type="term" value="C:ribonucleoprotein complex"/>
    <property type="evidence" value="ECO:0007669"/>
    <property type="project" value="UniProtKB-KW"/>
</dbReference>
<evidence type="ECO:0000256" key="5">
    <source>
        <dbReference type="ARBA" id="ARBA00023274"/>
    </source>
</evidence>
<protein>
    <recommendedName>
        <fullName evidence="6 8">Small ribosomal subunit protein uS11</fullName>
    </recommendedName>
</protein>
<reference evidence="11" key="1">
    <citation type="journal article" date="2021" name="PeerJ">
        <title>Extensive microbial diversity within the chicken gut microbiome revealed by metagenomics and culture.</title>
        <authorList>
            <person name="Gilroy R."/>
            <person name="Ravi A."/>
            <person name="Getino M."/>
            <person name="Pursley I."/>
            <person name="Horton D.L."/>
            <person name="Alikhan N.F."/>
            <person name="Baker D."/>
            <person name="Gharbi K."/>
            <person name="Hall N."/>
            <person name="Watson M."/>
            <person name="Adriaenssens E.M."/>
            <person name="Foster-Nyarko E."/>
            <person name="Jarju S."/>
            <person name="Secka A."/>
            <person name="Antonio M."/>
            <person name="Oren A."/>
            <person name="Chaudhuri R.R."/>
            <person name="La Ragione R."/>
            <person name="Hildebrand F."/>
            <person name="Pallen M.J."/>
        </authorList>
    </citation>
    <scope>NUCLEOTIDE SEQUENCE</scope>
    <source>
        <strain evidence="11">378</strain>
    </source>
</reference>
<dbReference type="SUPFAM" id="SSF53137">
    <property type="entry name" value="Translational machinery components"/>
    <property type="match status" value="1"/>
</dbReference>
<feature type="compositionally biased region" description="Low complexity" evidence="10">
    <location>
        <begin position="1"/>
        <end position="35"/>
    </location>
</feature>
<dbReference type="Proteomes" id="UP000733611">
    <property type="component" value="Unassembled WGS sequence"/>
</dbReference>
<feature type="compositionally biased region" description="Basic residues" evidence="10">
    <location>
        <begin position="36"/>
        <end position="45"/>
    </location>
</feature>
<dbReference type="NCBIfam" id="TIGR03632">
    <property type="entry name" value="uS11_bact"/>
    <property type="match status" value="1"/>
</dbReference>
<dbReference type="Gene3D" id="3.30.420.80">
    <property type="entry name" value="Ribosomal protein S11"/>
    <property type="match status" value="1"/>
</dbReference>
<dbReference type="NCBIfam" id="NF003698">
    <property type="entry name" value="PRK05309.1"/>
    <property type="match status" value="1"/>
</dbReference>
<evidence type="ECO:0000256" key="7">
    <source>
        <dbReference type="ARBA" id="ARBA00058053"/>
    </source>
</evidence>
<comment type="function">
    <text evidence="7 8">Located on the platform of the 30S subunit, it bridges several disparate RNA helices of the 16S rRNA. Forms part of the Shine-Dalgarno cleft in the 70S ribosome.</text>
</comment>
<organism evidence="11 12">
    <name type="scientific">Candidatus Anaerobiospirillum pullicola</name>
    <dbReference type="NCBI Taxonomy" id="2838451"/>
    <lineage>
        <taxon>Bacteria</taxon>
        <taxon>Pseudomonadati</taxon>
        <taxon>Pseudomonadota</taxon>
        <taxon>Gammaproteobacteria</taxon>
        <taxon>Aeromonadales</taxon>
        <taxon>Succinivibrionaceae</taxon>
        <taxon>Anaerobiospirillum</taxon>
    </lineage>
</organism>
<dbReference type="HAMAP" id="MF_01310">
    <property type="entry name" value="Ribosomal_uS11"/>
    <property type="match status" value="1"/>
</dbReference>